<evidence type="ECO:0000256" key="7">
    <source>
        <dbReference type="ARBA" id="ARBA00023017"/>
    </source>
</evidence>
<comment type="subcellular location">
    <subcellularLocation>
        <location evidence="1 10">Cytoplasm</location>
        <location evidence="1 10">Cytoskeleton</location>
    </subcellularLocation>
</comment>
<dbReference type="VEuPathDB" id="ToxoDB:cyc_07297"/>
<dbReference type="GO" id="GO:0000226">
    <property type="term" value="P:microtubule cytoskeleton organization"/>
    <property type="evidence" value="ECO:0007669"/>
    <property type="project" value="TreeGrafter"/>
</dbReference>
<comment type="similarity">
    <text evidence="10">Belongs to the dynein light intermediate chain family.</text>
</comment>
<comment type="caution">
    <text evidence="12">The sequence shown here is derived from an EMBL/GenBank/DDBJ whole genome shotgun (WGS) entry which is preliminary data.</text>
</comment>
<dbReference type="GO" id="GO:0005874">
    <property type="term" value="C:microtubule"/>
    <property type="evidence" value="ECO:0007669"/>
    <property type="project" value="UniProtKB-KW"/>
</dbReference>
<dbReference type="InterPro" id="IPR022780">
    <property type="entry name" value="Dynein_light_int_chain"/>
</dbReference>
<evidence type="ECO:0000313" key="12">
    <source>
        <dbReference type="EMBL" id="OEH77206.1"/>
    </source>
</evidence>
<sequence>MSMPYLFQIGSPAPLSETELLSDTGGVAELDFAYLGVRCLFEEEEEAAADVETKANVWILQDPYAWESVAARLPPSCLPHLSILVCLDLLQAWGALSALRAWLRVADKIVQRLMQQQTPEDQKQINNKMLSYISTYRANCLHHFLSRGPTDAKIENIDEAPPSVAALQGSAGAASAVPVTVVVTRSDAASSLTTRENPSALEIFLLFLRFACMNAGAALFLTSCKQESRPLNVYLLYRYMMHRIYGYPFRESAQLEEAERLFVPAGWDTEAELRSLIAKTPAESFDSSTSPAYNPRVPLQKMAAFLGELQQRHPSAIVAMKSPAATQQAASQKVPLGDAAGPPQQAQRRTSKEVRLNLPADAASGDAETLGSVPALSVGAPQGGPEARVLPSRALGQSASRALGSVRGAPLQKGSVALTSGSVRSVEGLDNPADSDSLQNFFQGLMAKTRGKAPATPRERAKPVGLPLLLPLSLD</sequence>
<keyword evidence="9 10" id="KW-0206">Cytoskeleton</keyword>
<evidence type="ECO:0000256" key="2">
    <source>
        <dbReference type="ARBA" id="ARBA00022448"/>
    </source>
</evidence>
<dbReference type="Pfam" id="PF05783">
    <property type="entry name" value="DLIC"/>
    <property type="match status" value="1"/>
</dbReference>
<dbReference type="GO" id="GO:0005813">
    <property type="term" value="C:centrosome"/>
    <property type="evidence" value="ECO:0007669"/>
    <property type="project" value="TreeGrafter"/>
</dbReference>
<dbReference type="AlphaFoldDB" id="A0A1D3D188"/>
<evidence type="ECO:0000256" key="10">
    <source>
        <dbReference type="RuleBase" id="RU366047"/>
    </source>
</evidence>
<dbReference type="PANTHER" id="PTHR12688:SF0">
    <property type="entry name" value="DYNEIN LIGHT INTERMEDIATE CHAIN"/>
    <property type="match status" value="1"/>
</dbReference>
<dbReference type="GO" id="GO:0007018">
    <property type="term" value="P:microtubule-based movement"/>
    <property type="evidence" value="ECO:0007669"/>
    <property type="project" value="InterPro"/>
</dbReference>
<dbReference type="VEuPathDB" id="ToxoDB:LOC34623290"/>
<keyword evidence="13" id="KW-1185">Reference proteome</keyword>
<dbReference type="InParanoid" id="A0A1D3D188"/>
<protein>
    <recommendedName>
        <fullName evidence="10">Dynein light intermediate chain</fullName>
    </recommendedName>
</protein>
<evidence type="ECO:0000256" key="5">
    <source>
        <dbReference type="ARBA" id="ARBA00022741"/>
    </source>
</evidence>
<evidence type="ECO:0000256" key="6">
    <source>
        <dbReference type="ARBA" id="ARBA00022840"/>
    </source>
</evidence>
<evidence type="ECO:0000256" key="9">
    <source>
        <dbReference type="ARBA" id="ARBA00023212"/>
    </source>
</evidence>
<keyword evidence="2 10" id="KW-0813">Transport</keyword>
<keyword evidence="5 10" id="KW-0547">Nucleotide-binding</keyword>
<keyword evidence="6 10" id="KW-0067">ATP-binding</keyword>
<accession>A0A1D3D188</accession>
<dbReference type="GO" id="GO:0005868">
    <property type="term" value="C:cytoplasmic dynein complex"/>
    <property type="evidence" value="ECO:0007669"/>
    <property type="project" value="UniProtKB-UniRule"/>
</dbReference>
<dbReference type="PANTHER" id="PTHR12688">
    <property type="entry name" value="DYNEIN LIGHT INTERMEDIATE CHAIN"/>
    <property type="match status" value="1"/>
</dbReference>
<evidence type="ECO:0000256" key="1">
    <source>
        <dbReference type="ARBA" id="ARBA00004245"/>
    </source>
</evidence>
<evidence type="ECO:0000256" key="3">
    <source>
        <dbReference type="ARBA" id="ARBA00022490"/>
    </source>
</evidence>
<dbReference type="InterPro" id="IPR008467">
    <property type="entry name" value="Dynein1_light_intermed_chain"/>
</dbReference>
<keyword evidence="3 10" id="KW-0963">Cytoplasm</keyword>
<keyword evidence="8 10" id="KW-0505">Motor protein</keyword>
<evidence type="ECO:0000256" key="11">
    <source>
        <dbReference type="SAM" id="MobiDB-lite"/>
    </source>
</evidence>
<organism evidence="12 13">
    <name type="scientific">Cyclospora cayetanensis</name>
    <dbReference type="NCBI Taxonomy" id="88456"/>
    <lineage>
        <taxon>Eukaryota</taxon>
        <taxon>Sar</taxon>
        <taxon>Alveolata</taxon>
        <taxon>Apicomplexa</taxon>
        <taxon>Conoidasida</taxon>
        <taxon>Coccidia</taxon>
        <taxon>Eucoccidiorida</taxon>
        <taxon>Eimeriorina</taxon>
        <taxon>Eimeriidae</taxon>
        <taxon>Cyclospora</taxon>
    </lineage>
</organism>
<evidence type="ECO:0000256" key="8">
    <source>
        <dbReference type="ARBA" id="ARBA00023175"/>
    </source>
</evidence>
<keyword evidence="7 10" id="KW-0243">Dynein</keyword>
<comment type="subunit">
    <text evidence="10">Homodimer. The cytoplasmic dynein 1 complex consists of two catalytic heavy chains (HCs) and a number of non-catalytic subunits presented by intermediate chains (ICs).</text>
</comment>
<reference evidence="12 13" key="1">
    <citation type="journal article" date="2016" name="BMC Genomics">
        <title>Comparative genomics reveals Cyclospora cayetanensis possesses coccidia-like metabolism and invasion components but unique surface antigens.</title>
        <authorList>
            <person name="Liu S."/>
            <person name="Wang L."/>
            <person name="Zheng H."/>
            <person name="Xu Z."/>
            <person name="Roellig D.M."/>
            <person name="Li N."/>
            <person name="Frace M.A."/>
            <person name="Tang K."/>
            <person name="Arrowood M.J."/>
            <person name="Moss D.M."/>
            <person name="Zhang L."/>
            <person name="Feng Y."/>
            <person name="Xiao L."/>
        </authorList>
    </citation>
    <scope>NUCLEOTIDE SEQUENCE [LARGE SCALE GENOMIC DNA]</scope>
    <source>
        <strain evidence="12 13">CHN_HEN01</strain>
    </source>
</reference>
<comment type="function">
    <text evidence="10">Acts as one of several non-catalytic accessory components of the cytoplasmic dynein 1 complex that are thought to be involved in linking dynein to cargos and to adapter proteins that regulate dynein function. Cytoplasmic dynein 1 acts as a motor for the intracellular retrograde motility of vesicles and organelles along microtubules. May play a role in binding dynein to membranous organelles or chromosomes.</text>
</comment>
<gene>
    <name evidence="12" type="ORF">cyc_07297</name>
</gene>
<evidence type="ECO:0000256" key="4">
    <source>
        <dbReference type="ARBA" id="ARBA00022701"/>
    </source>
</evidence>
<feature type="region of interest" description="Disordered" evidence="11">
    <location>
        <begin position="321"/>
        <end position="388"/>
    </location>
</feature>
<name>A0A1D3D188_9EIME</name>
<dbReference type="Proteomes" id="UP000095192">
    <property type="component" value="Unassembled WGS sequence"/>
</dbReference>
<evidence type="ECO:0000313" key="13">
    <source>
        <dbReference type="Proteomes" id="UP000095192"/>
    </source>
</evidence>
<proteinExistence type="inferred from homology"/>
<dbReference type="GO" id="GO:0045504">
    <property type="term" value="F:dynein heavy chain binding"/>
    <property type="evidence" value="ECO:0007669"/>
    <property type="project" value="TreeGrafter"/>
</dbReference>
<keyword evidence="4 10" id="KW-0493">Microtubule</keyword>
<dbReference type="GO" id="GO:0005524">
    <property type="term" value="F:ATP binding"/>
    <property type="evidence" value="ECO:0007669"/>
    <property type="project" value="UniProtKB-KW"/>
</dbReference>
<dbReference type="EMBL" id="JROU02001172">
    <property type="protein sequence ID" value="OEH77206.1"/>
    <property type="molecule type" value="Genomic_DNA"/>
</dbReference>